<dbReference type="InterPro" id="IPR027417">
    <property type="entry name" value="P-loop_NTPase"/>
</dbReference>
<keyword evidence="1" id="KW-0131">Cell cycle</keyword>
<organism evidence="1 2">
    <name type="scientific">Pseudomonas pohangensis</name>
    <dbReference type="NCBI Taxonomy" id="364197"/>
    <lineage>
        <taxon>Bacteria</taxon>
        <taxon>Pseudomonadati</taxon>
        <taxon>Pseudomonadota</taxon>
        <taxon>Gammaproteobacteria</taxon>
        <taxon>Pseudomonadales</taxon>
        <taxon>Pseudomonadaceae</taxon>
        <taxon>Pseudomonas</taxon>
    </lineage>
</organism>
<dbReference type="Proteomes" id="UP000243232">
    <property type="component" value="Chromosome I"/>
</dbReference>
<reference evidence="2" key="1">
    <citation type="submission" date="2016-10" db="EMBL/GenBank/DDBJ databases">
        <authorList>
            <person name="Varghese N."/>
            <person name="Submissions S."/>
        </authorList>
    </citation>
    <scope>NUCLEOTIDE SEQUENCE [LARGE SCALE GENOMIC DNA]</scope>
    <source>
        <strain evidence="2">DSM 17875</strain>
    </source>
</reference>
<dbReference type="Pfam" id="PF03846">
    <property type="entry name" value="SulA"/>
    <property type="match status" value="1"/>
</dbReference>
<dbReference type="InterPro" id="IPR004596">
    <property type="entry name" value="Cell_div_suppressor_SulA"/>
</dbReference>
<evidence type="ECO:0000313" key="1">
    <source>
        <dbReference type="EMBL" id="SDU18369.1"/>
    </source>
</evidence>
<dbReference type="STRING" id="364197.SAMN05216296_2261"/>
<accession>A0A1H2GFS6</accession>
<dbReference type="NCBIfam" id="NF041583">
    <property type="entry name" value="SOS_SulA_aeru"/>
    <property type="match status" value="1"/>
</dbReference>
<dbReference type="GO" id="GO:0051782">
    <property type="term" value="P:negative regulation of cell division"/>
    <property type="evidence" value="ECO:0007669"/>
    <property type="project" value="InterPro"/>
</dbReference>
<dbReference type="SUPFAM" id="SSF52540">
    <property type="entry name" value="P-loop containing nucleoside triphosphate hydrolases"/>
    <property type="match status" value="1"/>
</dbReference>
<dbReference type="AlphaFoldDB" id="A0A1H2GFS6"/>
<name>A0A1H2GFS6_9PSED</name>
<dbReference type="GO" id="GO:0051301">
    <property type="term" value="P:cell division"/>
    <property type="evidence" value="ECO:0007669"/>
    <property type="project" value="UniProtKB-KW"/>
</dbReference>
<keyword evidence="2" id="KW-1185">Reference proteome</keyword>
<protein>
    <submittedName>
        <fullName evidence="1">Cell division inhibitor SulA</fullName>
    </submittedName>
</protein>
<sequence>MLNTQSSERAQLSLFHGAASKPQAIPLPGEPAGSAWAGPVECFSELALCGSKENCLLLLAPVLRELSQQAGDRWLTLIDAPAWLTRSWLRNAGLKRDVILLLKTRSAATAVELACEALQRGRSHTVISWLQALDAHSRQMLTLMALQGQSQSLNIRLG</sequence>
<dbReference type="GO" id="GO:0009432">
    <property type="term" value="P:SOS response"/>
    <property type="evidence" value="ECO:0007669"/>
    <property type="project" value="InterPro"/>
</dbReference>
<dbReference type="Gene3D" id="3.40.50.300">
    <property type="entry name" value="P-loop containing nucleotide triphosphate hydrolases"/>
    <property type="match status" value="1"/>
</dbReference>
<gene>
    <name evidence="1" type="ORF">SAMN05216296_2261</name>
</gene>
<keyword evidence="1" id="KW-0132">Cell division</keyword>
<dbReference type="EMBL" id="LT629785">
    <property type="protein sequence ID" value="SDU18369.1"/>
    <property type="molecule type" value="Genomic_DNA"/>
</dbReference>
<proteinExistence type="predicted"/>
<dbReference type="OrthoDB" id="7027674at2"/>
<dbReference type="RefSeq" id="WP_090195155.1">
    <property type="nucleotide sequence ID" value="NZ_LT629785.1"/>
</dbReference>
<evidence type="ECO:0000313" key="2">
    <source>
        <dbReference type="Proteomes" id="UP000243232"/>
    </source>
</evidence>